<proteinExistence type="predicted"/>
<organism evidence="2 3">
    <name type="scientific">Caldivirga maquilingensis (strain ATCC 700844 / DSM 13496 / JCM 10307 / IC-167)</name>
    <dbReference type="NCBI Taxonomy" id="397948"/>
    <lineage>
        <taxon>Archaea</taxon>
        <taxon>Thermoproteota</taxon>
        <taxon>Thermoprotei</taxon>
        <taxon>Thermoproteales</taxon>
        <taxon>Thermoproteaceae</taxon>
        <taxon>Caldivirga</taxon>
    </lineage>
</organism>
<evidence type="ECO:0000313" key="3">
    <source>
        <dbReference type="Proteomes" id="UP000001137"/>
    </source>
</evidence>
<dbReference type="STRING" id="397948.Cmaq_1732"/>
<keyword evidence="3" id="KW-1185">Reference proteome</keyword>
<dbReference type="RefSeq" id="WP_012186774.1">
    <property type="nucleotide sequence ID" value="NC_009954.1"/>
</dbReference>
<reference evidence="2 3" key="1">
    <citation type="submission" date="2007-10" db="EMBL/GenBank/DDBJ databases">
        <title>Complete sequence of Caldivirga maquilingensis IC-167.</title>
        <authorList>
            <consortium name="US DOE Joint Genome Institute"/>
            <person name="Copeland A."/>
            <person name="Lucas S."/>
            <person name="Lapidus A."/>
            <person name="Barry K."/>
            <person name="Glavina del Rio T."/>
            <person name="Dalin E."/>
            <person name="Tice H."/>
            <person name="Pitluck S."/>
            <person name="Saunders E."/>
            <person name="Brettin T."/>
            <person name="Bruce D."/>
            <person name="Detter J.C."/>
            <person name="Han C."/>
            <person name="Schmutz J."/>
            <person name="Larimer F."/>
            <person name="Land M."/>
            <person name="Hauser L."/>
            <person name="Kyrpides N."/>
            <person name="Ivanova N."/>
            <person name="Biddle J.F."/>
            <person name="Zhang Z."/>
            <person name="Fitz-Gibbon S.T."/>
            <person name="Lowe T.M."/>
            <person name="Saltikov C."/>
            <person name="House C.H."/>
            <person name="Richardson P."/>
        </authorList>
    </citation>
    <scope>NUCLEOTIDE SEQUENCE [LARGE SCALE GENOMIC DNA]</scope>
    <source>
        <strain evidence="3">ATCC 700844 / DSM 13496 / JCM 10307 / IC-167</strain>
    </source>
</reference>
<protein>
    <submittedName>
        <fullName evidence="2">Uncharacterized protein</fullName>
    </submittedName>
</protein>
<gene>
    <name evidence="2" type="ordered locus">Cmaq_1732</name>
</gene>
<keyword evidence="1" id="KW-0472">Membrane</keyword>
<accession>A8MAH8</accession>
<keyword evidence="1" id="KW-0812">Transmembrane</keyword>
<dbReference type="OrthoDB" id="28899at2157"/>
<name>A8MAH8_CALMQ</name>
<dbReference type="Proteomes" id="UP000001137">
    <property type="component" value="Chromosome"/>
</dbReference>
<keyword evidence="1" id="KW-1133">Transmembrane helix</keyword>
<dbReference type="AlphaFoldDB" id="A8MAH8"/>
<feature type="transmembrane region" description="Helical" evidence="1">
    <location>
        <begin position="378"/>
        <end position="396"/>
    </location>
</feature>
<dbReference type="GeneID" id="5710157"/>
<evidence type="ECO:0000313" key="2">
    <source>
        <dbReference type="EMBL" id="ABW02555.1"/>
    </source>
</evidence>
<evidence type="ECO:0000256" key="1">
    <source>
        <dbReference type="SAM" id="Phobius"/>
    </source>
</evidence>
<sequence>MLSLALVILTLGLLKAPVVYLYSGGNYLLAVIVNFTSTSQYSQVYVVNDSGWFNVNVIPSNGQGVLVTNTYQYGNQLYLLGFSSGGPLLIRLKLGSNYITEVTNLSSYLPISLQPYALAVLNDTVYVFGVINGYASAFLINLSKGSVFNLTSIFKGVWSSSTPVSAAVQGDSLLILAMSSSLTPLLGLINGNGIKTLSMPQIKGLPLGLFQFNNEALIPIMIIRQSSSTIPTMYLSGVGNAYTMGTSLLYYNNGTLINYTNCINPSAVIFDVYWVNATTALLGGGIINDATWEPYLSILNVNNCRSTIIPVNLNGAIFAVLGNWIGGGLNVIYNVTTLSGEPFVMRVNYTIGISNPALQAPSVQFSSIGGSAVTVSEVVMVIVLVIGLTILILLMFKSKGI</sequence>
<dbReference type="HOGENOM" id="CLU_686244_0_0_2"/>
<dbReference type="EMBL" id="CP000852">
    <property type="protein sequence ID" value="ABW02555.1"/>
    <property type="molecule type" value="Genomic_DNA"/>
</dbReference>
<dbReference type="KEGG" id="cma:Cmaq_1732"/>